<evidence type="ECO:0000313" key="2">
    <source>
        <dbReference type="EMBL" id="TYK11608.1"/>
    </source>
</evidence>
<keyword evidence="1" id="KW-0645">Protease</keyword>
<dbReference type="EMBL" id="SSTE01022979">
    <property type="protein sequence ID" value="KAA0026148.1"/>
    <property type="molecule type" value="Genomic_DNA"/>
</dbReference>
<dbReference type="Pfam" id="PF08284">
    <property type="entry name" value="RVP_2"/>
    <property type="match status" value="1"/>
</dbReference>
<accession>A0A5A7SIY3</accession>
<evidence type="ECO:0000313" key="1">
    <source>
        <dbReference type="EMBL" id="KAA0026148.1"/>
    </source>
</evidence>
<evidence type="ECO:0000313" key="4">
    <source>
        <dbReference type="Proteomes" id="UP000321947"/>
    </source>
</evidence>
<dbReference type="Gene3D" id="2.40.70.10">
    <property type="entry name" value="Acid Proteases"/>
    <property type="match status" value="1"/>
</dbReference>
<dbReference type="Proteomes" id="UP000321947">
    <property type="component" value="Unassembled WGS sequence"/>
</dbReference>
<keyword evidence="1" id="KW-0378">Hydrolase</keyword>
<dbReference type="GO" id="GO:0006508">
    <property type="term" value="P:proteolysis"/>
    <property type="evidence" value="ECO:0007669"/>
    <property type="project" value="UniProtKB-KW"/>
</dbReference>
<dbReference type="InterPro" id="IPR021109">
    <property type="entry name" value="Peptidase_aspartic_dom_sf"/>
</dbReference>
<dbReference type="EMBL" id="SSTD01010688">
    <property type="protein sequence ID" value="TYK11608.1"/>
    <property type="molecule type" value="Genomic_DNA"/>
</dbReference>
<gene>
    <name evidence="2" type="ORF">E5676_scaffold263G00530</name>
    <name evidence="1" type="ORF">E6C27_scaffold19G001000</name>
</gene>
<protein>
    <submittedName>
        <fullName evidence="1">Gag protease polyprotein-like protein</fullName>
    </submittedName>
</protein>
<sequence>MFMSKPSTKLELLAEELVIFNPVGDAMLVSEALQDCEVLVESVSLSMDFLSLELQELDVILGMNFLYAHFSSINCHNKEVVFWKPGFLKVMFKGQRKVVPSSLILANLKDEKLLREWYTIFLAHVLVVQREKLRLEDVPIGRDYLDVFPKEISGLPIDRGMKFTIELLPGTTPYLTSTL</sequence>
<dbReference type="GO" id="GO:0008233">
    <property type="term" value="F:peptidase activity"/>
    <property type="evidence" value="ECO:0007669"/>
    <property type="project" value="UniProtKB-KW"/>
</dbReference>
<name>A0A5A7SIY3_CUCMM</name>
<dbReference type="OrthoDB" id="1424108at2759"/>
<comment type="caution">
    <text evidence="1">The sequence shown here is derived from an EMBL/GenBank/DDBJ whole genome shotgun (WGS) entry which is preliminary data.</text>
</comment>
<evidence type="ECO:0000313" key="3">
    <source>
        <dbReference type="Proteomes" id="UP000321393"/>
    </source>
</evidence>
<organism evidence="1 3">
    <name type="scientific">Cucumis melo var. makuwa</name>
    <name type="common">Oriental melon</name>
    <dbReference type="NCBI Taxonomy" id="1194695"/>
    <lineage>
        <taxon>Eukaryota</taxon>
        <taxon>Viridiplantae</taxon>
        <taxon>Streptophyta</taxon>
        <taxon>Embryophyta</taxon>
        <taxon>Tracheophyta</taxon>
        <taxon>Spermatophyta</taxon>
        <taxon>Magnoliopsida</taxon>
        <taxon>eudicotyledons</taxon>
        <taxon>Gunneridae</taxon>
        <taxon>Pentapetalae</taxon>
        <taxon>rosids</taxon>
        <taxon>fabids</taxon>
        <taxon>Cucurbitales</taxon>
        <taxon>Cucurbitaceae</taxon>
        <taxon>Benincaseae</taxon>
        <taxon>Cucumis</taxon>
    </lineage>
</organism>
<dbReference type="Proteomes" id="UP000321393">
    <property type="component" value="Unassembled WGS sequence"/>
</dbReference>
<dbReference type="AlphaFoldDB" id="A0A5A7SIY3"/>
<reference evidence="3 4" key="1">
    <citation type="submission" date="2019-08" db="EMBL/GenBank/DDBJ databases">
        <title>Draft genome sequences of two oriental melons (Cucumis melo L. var makuwa).</title>
        <authorList>
            <person name="Kwon S.-Y."/>
        </authorList>
    </citation>
    <scope>NUCLEOTIDE SEQUENCE [LARGE SCALE GENOMIC DNA]</scope>
    <source>
        <strain evidence="4">cv. Chang Bougi</strain>
        <strain evidence="3">cv. SW 3</strain>
        <tissue evidence="1">Leaf</tissue>
    </source>
</reference>
<proteinExistence type="predicted"/>